<organism evidence="1 2">
    <name type="scientific">Brassica napus</name>
    <name type="common">Rape</name>
    <dbReference type="NCBI Taxonomy" id="3708"/>
    <lineage>
        <taxon>Eukaryota</taxon>
        <taxon>Viridiplantae</taxon>
        <taxon>Streptophyta</taxon>
        <taxon>Embryophyta</taxon>
        <taxon>Tracheophyta</taxon>
        <taxon>Spermatophyta</taxon>
        <taxon>Magnoliopsida</taxon>
        <taxon>eudicotyledons</taxon>
        <taxon>Gunneridae</taxon>
        <taxon>Pentapetalae</taxon>
        <taxon>rosids</taxon>
        <taxon>malvids</taxon>
        <taxon>Brassicales</taxon>
        <taxon>Brassicaceae</taxon>
        <taxon>Brassiceae</taxon>
        <taxon>Brassica</taxon>
    </lineage>
</organism>
<proteinExistence type="predicted"/>
<dbReference type="EMBL" id="JAGKQM010000013">
    <property type="protein sequence ID" value="KAH0892366.1"/>
    <property type="molecule type" value="Genomic_DNA"/>
</dbReference>
<keyword evidence="2" id="KW-1185">Reference proteome</keyword>
<accession>A0ABQ8AIR2</accession>
<name>A0ABQ8AIR2_BRANA</name>
<gene>
    <name evidence="1" type="ORF">HID58_054795</name>
</gene>
<dbReference type="Proteomes" id="UP000824890">
    <property type="component" value="Unassembled WGS sequence"/>
</dbReference>
<evidence type="ECO:0000313" key="1">
    <source>
        <dbReference type="EMBL" id="KAH0892366.1"/>
    </source>
</evidence>
<comment type="caution">
    <text evidence="1">The sequence shown here is derived from an EMBL/GenBank/DDBJ whole genome shotgun (WGS) entry which is preliminary data.</text>
</comment>
<dbReference type="InterPro" id="IPR004400">
    <property type="entry name" value="UreG"/>
</dbReference>
<dbReference type="PANTHER" id="PTHR31715">
    <property type="entry name" value="UREASE ACCESSORY PROTEIN G"/>
    <property type="match status" value="1"/>
</dbReference>
<evidence type="ECO:0000313" key="2">
    <source>
        <dbReference type="Proteomes" id="UP000824890"/>
    </source>
</evidence>
<reference evidence="1 2" key="1">
    <citation type="submission" date="2021-05" db="EMBL/GenBank/DDBJ databases">
        <title>Genome Assembly of Synthetic Allotetraploid Brassica napus Reveals Homoeologous Exchanges between Subgenomes.</title>
        <authorList>
            <person name="Davis J.T."/>
        </authorList>
    </citation>
    <scope>NUCLEOTIDE SEQUENCE [LARGE SCALE GENOMIC DNA]</scope>
    <source>
        <strain evidence="2">cv. Da-Ae</strain>
        <tissue evidence="1">Seedling</tissue>
    </source>
</reference>
<dbReference type="PANTHER" id="PTHR31715:SF0">
    <property type="entry name" value="UREASE ACCESSORY PROTEIN G"/>
    <property type="match status" value="1"/>
</dbReference>
<sequence>MTARCDVATKSADSVNAESDLSEEEIEAKAKVGSLIRVTAPLKGYHDRTGWCTIATMDSHRTHTNPSTLLVTSAAELLPSNFSERALTVGIGVPVGTGNFEFGVGLQMGSGNWGRYSLLPLKRRLLCCLLQIVVLLLSKAVKVFTEELVPANPDILEDTWKTDKGPQKKRQLLLREKDLSHWEML</sequence>
<protein>
    <submittedName>
        <fullName evidence="1">Uncharacterized protein</fullName>
    </submittedName>
</protein>